<evidence type="ECO:0000256" key="1">
    <source>
        <dbReference type="SAM" id="Coils"/>
    </source>
</evidence>
<dbReference type="Proteomes" id="UP001597100">
    <property type="component" value="Unassembled WGS sequence"/>
</dbReference>
<organism evidence="2 3">
    <name type="scientific">Salinimicrobium gaetbulicola</name>
    <dbReference type="NCBI Taxonomy" id="999702"/>
    <lineage>
        <taxon>Bacteria</taxon>
        <taxon>Pseudomonadati</taxon>
        <taxon>Bacteroidota</taxon>
        <taxon>Flavobacteriia</taxon>
        <taxon>Flavobacteriales</taxon>
        <taxon>Flavobacteriaceae</taxon>
        <taxon>Salinimicrobium</taxon>
    </lineage>
</organism>
<dbReference type="RefSeq" id="WP_380738751.1">
    <property type="nucleotide sequence ID" value="NZ_JBHTJP010000034.1"/>
</dbReference>
<evidence type="ECO:0000313" key="2">
    <source>
        <dbReference type="EMBL" id="MFD0976917.1"/>
    </source>
</evidence>
<sequence length="144" mass="17108">MDTYNTEFNKDDPHPGNWEKMYVLVRYWRSDLEFYLEDLNFLTKLVKKYSIWVKRTDNSEEVEKMSAELQDIIRHGKALKAKLEEHQSKLAGLIDHKSNNSEVTEIEHEALENEISEFVKNFRANRRNVFKVSEKVLDSENLSI</sequence>
<evidence type="ECO:0000313" key="3">
    <source>
        <dbReference type="Proteomes" id="UP001597100"/>
    </source>
</evidence>
<keyword evidence="1" id="KW-0175">Coiled coil</keyword>
<name>A0ABW3IFM9_9FLAO</name>
<comment type="caution">
    <text evidence="2">The sequence shown here is derived from an EMBL/GenBank/DDBJ whole genome shotgun (WGS) entry which is preliminary data.</text>
</comment>
<feature type="coiled-coil region" evidence="1">
    <location>
        <begin position="94"/>
        <end position="121"/>
    </location>
</feature>
<keyword evidence="3" id="KW-1185">Reference proteome</keyword>
<protein>
    <submittedName>
        <fullName evidence="2">Uncharacterized protein</fullName>
    </submittedName>
</protein>
<proteinExistence type="predicted"/>
<gene>
    <name evidence="2" type="ORF">ACFQ1G_08945</name>
</gene>
<accession>A0ABW3IFM9</accession>
<dbReference type="EMBL" id="JBHTJP010000034">
    <property type="protein sequence ID" value="MFD0976917.1"/>
    <property type="molecule type" value="Genomic_DNA"/>
</dbReference>
<reference evidence="3" key="1">
    <citation type="journal article" date="2019" name="Int. J. Syst. Evol. Microbiol.">
        <title>The Global Catalogue of Microorganisms (GCM) 10K type strain sequencing project: providing services to taxonomists for standard genome sequencing and annotation.</title>
        <authorList>
            <consortium name="The Broad Institute Genomics Platform"/>
            <consortium name="The Broad Institute Genome Sequencing Center for Infectious Disease"/>
            <person name="Wu L."/>
            <person name="Ma J."/>
        </authorList>
    </citation>
    <scope>NUCLEOTIDE SEQUENCE [LARGE SCALE GENOMIC DNA]</scope>
    <source>
        <strain evidence="3">CCUG 60898</strain>
    </source>
</reference>